<keyword evidence="2" id="KW-0812">Transmembrane</keyword>
<dbReference type="GO" id="GO:0015562">
    <property type="term" value="F:efflux transmembrane transporter activity"/>
    <property type="evidence" value="ECO:0007669"/>
    <property type="project" value="InterPro"/>
</dbReference>
<evidence type="ECO:0000313" key="6">
    <source>
        <dbReference type="Proteomes" id="UP000237916"/>
    </source>
</evidence>
<dbReference type="Gene3D" id="2.20.200.10">
    <property type="entry name" value="Outer membrane efflux proteins (OEP)"/>
    <property type="match status" value="1"/>
</dbReference>
<dbReference type="SUPFAM" id="SSF56954">
    <property type="entry name" value="Outer membrane efflux proteins (OEP)"/>
    <property type="match status" value="1"/>
</dbReference>
<dbReference type="Pfam" id="PF02321">
    <property type="entry name" value="OEP"/>
    <property type="match status" value="2"/>
</dbReference>
<comment type="similarity">
    <text evidence="1 2">Belongs to the outer membrane factor (OMF) (TC 1.B.17) family.</text>
</comment>
<sequence>MKTNRKQLLIVYICLALGAWSAGGGISFSQSNDDVSRTNRDITKVQHGNETTVNTTNQGSPVIASYYKAEKDKKKKKSSADEAKLSEKQKATKELNEHSWVEEAGKHPTPYEVVEGKAVSEDELAHWWKVFNDPVLDQLIDLTLKNNRQLEVARSRVRQGRLQLGIAEAQRLPWLDASGSWSANRGQGEWDSDREEIKSLPLPDKTTRTVETGKLGVDARWEIDIFGRQKANSRAASNSLQASQADLYSTWVSLSAEIALQYMSLRTLQEQLRITEDDVKRQQEALELLKVNYQSGVINELPVQQATYALSQTQAEIPSLKKNIASTMSAISILTGTVPGEVDGLLMDNASLPTVDPHMFIGIPAEALRQRPDIQAAERRIAAQQQKTKSAKADLKPRFSLNGSIGLESFASGGLVSVIGKMIGIGPSITMPIFHAGAIRKNIKVQTEKEQEYLADYEETVLKAVGEVRNAVTDASQDYIKSEELKSAVESSKQAESLAQTNFDSGLSDYLSVLDARRNVLSARRQYIMSRGQEFADTIRLFKSLGGGWEAMDIDQAAEADSHAKK</sequence>
<dbReference type="OrthoDB" id="9770517at2"/>
<dbReference type="PANTHER" id="PTHR30203">
    <property type="entry name" value="OUTER MEMBRANE CATION EFFLUX PROTEIN"/>
    <property type="match status" value="1"/>
</dbReference>
<evidence type="ECO:0000256" key="3">
    <source>
        <dbReference type="SAM" id="Coils"/>
    </source>
</evidence>
<proteinExistence type="inferred from homology"/>
<keyword evidence="2" id="KW-0472">Membrane</keyword>
<organism evidence="5 6">
    <name type="scientific">Veillonella denticariosi JCM 15641</name>
    <dbReference type="NCBI Taxonomy" id="1298594"/>
    <lineage>
        <taxon>Bacteria</taxon>
        <taxon>Bacillati</taxon>
        <taxon>Bacillota</taxon>
        <taxon>Negativicutes</taxon>
        <taxon>Veillonellales</taxon>
        <taxon>Veillonellaceae</taxon>
        <taxon>Veillonella</taxon>
    </lineage>
</organism>
<evidence type="ECO:0000256" key="1">
    <source>
        <dbReference type="ARBA" id="ARBA00007613"/>
    </source>
</evidence>
<dbReference type="AlphaFoldDB" id="A0A2S7Z8K2"/>
<accession>A0A2S7Z8K2</accession>
<evidence type="ECO:0000256" key="2">
    <source>
        <dbReference type="RuleBase" id="RU362097"/>
    </source>
</evidence>
<protein>
    <submittedName>
        <fullName evidence="5">RND transporter</fullName>
    </submittedName>
</protein>
<keyword evidence="2" id="KW-0449">Lipoprotein</keyword>
<evidence type="ECO:0000313" key="5">
    <source>
        <dbReference type="EMBL" id="PQL19525.1"/>
    </source>
</evidence>
<evidence type="ECO:0000256" key="4">
    <source>
        <dbReference type="SAM" id="MobiDB-lite"/>
    </source>
</evidence>
<gene>
    <name evidence="5" type="ORF">VEHSUH05_09220</name>
</gene>
<reference evidence="5 6" key="1">
    <citation type="submission" date="2018-01" db="EMBL/GenBank/DDBJ databases">
        <title>Draft genome sequences of clinical isolates and type strains of oral Veillonella including Veillonella infantum sp., nov.</title>
        <authorList>
            <person name="Mashima I."/>
            <person name="Liao Y.-C."/>
            <person name="Sabharwal A."/>
            <person name="Haase E.M."/>
            <person name="Nakazawa F."/>
            <person name="Scannapieco F.A."/>
        </authorList>
    </citation>
    <scope>NUCLEOTIDE SEQUENCE [LARGE SCALE GENOMIC DNA]</scope>
    <source>
        <strain evidence="5 6">JCM 15641</strain>
    </source>
</reference>
<comment type="subcellular location">
    <subcellularLocation>
        <location evidence="2">Cell membrane</location>
        <topology evidence="2">Lipid-anchor</topology>
    </subcellularLocation>
</comment>
<keyword evidence="3" id="KW-0175">Coiled coil</keyword>
<keyword evidence="2" id="KW-0564">Palmitate</keyword>
<dbReference type="Gene3D" id="1.20.1600.10">
    <property type="entry name" value="Outer membrane efflux proteins (OEP)"/>
    <property type="match status" value="1"/>
</dbReference>
<dbReference type="PANTHER" id="PTHR30203:SF31">
    <property type="entry name" value="RND EFFLUX SYSTEM, OUTER MEMBRANE LIPOPROTEIN, NODT"/>
    <property type="match status" value="1"/>
</dbReference>
<dbReference type="Proteomes" id="UP000237916">
    <property type="component" value="Unassembled WGS sequence"/>
</dbReference>
<dbReference type="EMBL" id="PPDB01000007">
    <property type="protein sequence ID" value="PQL19525.1"/>
    <property type="molecule type" value="Genomic_DNA"/>
</dbReference>
<keyword evidence="2" id="KW-1134">Transmembrane beta strand</keyword>
<dbReference type="NCBIfam" id="TIGR01845">
    <property type="entry name" value="outer_NodT"/>
    <property type="match status" value="1"/>
</dbReference>
<dbReference type="RefSeq" id="WP_105091388.1">
    <property type="nucleotide sequence ID" value="NZ_PPDB01000007.1"/>
</dbReference>
<dbReference type="STRING" id="1298594.GCA_001312465_02098"/>
<comment type="caution">
    <text evidence="5">The sequence shown here is derived from an EMBL/GenBank/DDBJ whole genome shotgun (WGS) entry which is preliminary data.</text>
</comment>
<keyword evidence="6" id="KW-1185">Reference proteome</keyword>
<name>A0A2S7Z8K2_9FIRM</name>
<feature type="region of interest" description="Disordered" evidence="4">
    <location>
        <begin position="75"/>
        <end position="100"/>
    </location>
</feature>
<dbReference type="InterPro" id="IPR010131">
    <property type="entry name" value="MdtP/NodT-like"/>
</dbReference>
<dbReference type="GO" id="GO:0005886">
    <property type="term" value="C:plasma membrane"/>
    <property type="evidence" value="ECO:0007669"/>
    <property type="project" value="UniProtKB-SubCell"/>
</dbReference>
<dbReference type="InterPro" id="IPR003423">
    <property type="entry name" value="OMP_efflux"/>
</dbReference>
<feature type="coiled-coil region" evidence="3">
    <location>
        <begin position="265"/>
        <end position="292"/>
    </location>
</feature>